<dbReference type="RefSeq" id="WP_289960687.1">
    <property type="nucleotide sequence ID" value="NZ_JAUEOZ010000001.1"/>
</dbReference>
<name>A0ABT7XXD7_9VIBR</name>
<dbReference type="EMBL" id="JAUEOZ010000001">
    <property type="protein sequence ID" value="MDN2480447.1"/>
    <property type="molecule type" value="Genomic_DNA"/>
</dbReference>
<feature type="region of interest" description="Disordered" evidence="1">
    <location>
        <begin position="57"/>
        <end position="84"/>
    </location>
</feature>
<reference evidence="2" key="1">
    <citation type="submission" date="2024-05" db="EMBL/GenBank/DDBJ databases">
        <title>Genome Sequences of Four Agar- Degrading Marine Bacteria.</title>
        <authorList>
            <person name="Phillips E.K."/>
            <person name="Shaffer J.C."/>
            <person name="Henson M.W."/>
            <person name="Temperton B."/>
            <person name="Thrash C.J."/>
            <person name="Martin M.O."/>
        </authorList>
    </citation>
    <scope>NUCLEOTIDE SEQUENCE</scope>
    <source>
        <strain evidence="2">EKP203</strain>
    </source>
</reference>
<proteinExistence type="predicted"/>
<evidence type="ECO:0000256" key="1">
    <source>
        <dbReference type="SAM" id="MobiDB-lite"/>
    </source>
</evidence>
<evidence type="ECO:0000313" key="2">
    <source>
        <dbReference type="EMBL" id="MDN2480447.1"/>
    </source>
</evidence>
<evidence type="ECO:0000313" key="3">
    <source>
        <dbReference type="Proteomes" id="UP001169719"/>
    </source>
</evidence>
<protein>
    <recommendedName>
        <fullName evidence="4">GlyGly-CTERM sorting domain-containing protein</fullName>
    </recommendedName>
</protein>
<sequence length="106" mass="11592">MMFVKTDCDVVATKEACKVTVSAPDLSLMPGEELEVDIQLSSEIFIPITIYSTEYQIVDPDESTPPTTPDEDNSTDTPVNSESSGASMNLAVIMSLLLLAIRRNFF</sequence>
<dbReference type="Proteomes" id="UP001169719">
    <property type="component" value="Unassembled WGS sequence"/>
</dbReference>
<organism evidence="2 3">
    <name type="scientific">Vibrio agarivorans</name>
    <dbReference type="NCBI Taxonomy" id="153622"/>
    <lineage>
        <taxon>Bacteria</taxon>
        <taxon>Pseudomonadati</taxon>
        <taxon>Pseudomonadota</taxon>
        <taxon>Gammaproteobacteria</taxon>
        <taxon>Vibrionales</taxon>
        <taxon>Vibrionaceae</taxon>
        <taxon>Vibrio</taxon>
    </lineage>
</organism>
<keyword evidence="3" id="KW-1185">Reference proteome</keyword>
<gene>
    <name evidence="2" type="ORF">QWJ08_03415</name>
</gene>
<evidence type="ECO:0008006" key="4">
    <source>
        <dbReference type="Google" id="ProtNLM"/>
    </source>
</evidence>
<comment type="caution">
    <text evidence="2">The sequence shown here is derived from an EMBL/GenBank/DDBJ whole genome shotgun (WGS) entry which is preliminary data.</text>
</comment>
<accession>A0ABT7XXD7</accession>